<evidence type="ECO:0000313" key="3">
    <source>
        <dbReference type="Proteomes" id="UP000092993"/>
    </source>
</evidence>
<accession>A0A1C7MK81</accession>
<proteinExistence type="predicted"/>
<gene>
    <name evidence="2" type="ORF">A0H81_02828</name>
</gene>
<keyword evidence="3" id="KW-1185">Reference proteome</keyword>
<evidence type="ECO:0000313" key="2">
    <source>
        <dbReference type="EMBL" id="OBZ77208.1"/>
    </source>
</evidence>
<sequence length="80" mass="8577">MPGVRNGAESLRTSIPRASSQRAVTPRSVAALALPLHCRPQHHPRAAVRAAARVLGEEPLLRLRGASRPFLQPSALALSR</sequence>
<name>A0A1C7MK81_GRIFR</name>
<feature type="region of interest" description="Disordered" evidence="1">
    <location>
        <begin position="1"/>
        <end position="22"/>
    </location>
</feature>
<dbReference type="EMBL" id="LUGG01000002">
    <property type="protein sequence ID" value="OBZ77208.1"/>
    <property type="molecule type" value="Genomic_DNA"/>
</dbReference>
<organism evidence="2 3">
    <name type="scientific">Grifola frondosa</name>
    <name type="common">Maitake</name>
    <name type="synonym">Polyporus frondosus</name>
    <dbReference type="NCBI Taxonomy" id="5627"/>
    <lineage>
        <taxon>Eukaryota</taxon>
        <taxon>Fungi</taxon>
        <taxon>Dikarya</taxon>
        <taxon>Basidiomycota</taxon>
        <taxon>Agaricomycotina</taxon>
        <taxon>Agaricomycetes</taxon>
        <taxon>Polyporales</taxon>
        <taxon>Grifolaceae</taxon>
        <taxon>Grifola</taxon>
    </lineage>
</organism>
<evidence type="ECO:0000256" key="1">
    <source>
        <dbReference type="SAM" id="MobiDB-lite"/>
    </source>
</evidence>
<comment type="caution">
    <text evidence="2">The sequence shown here is derived from an EMBL/GenBank/DDBJ whole genome shotgun (WGS) entry which is preliminary data.</text>
</comment>
<feature type="compositionally biased region" description="Polar residues" evidence="1">
    <location>
        <begin position="11"/>
        <end position="22"/>
    </location>
</feature>
<protein>
    <submittedName>
        <fullName evidence="2">Uncharacterized protein</fullName>
    </submittedName>
</protein>
<reference evidence="2 3" key="1">
    <citation type="submission" date="2016-03" db="EMBL/GenBank/DDBJ databases">
        <title>Whole genome sequencing of Grifola frondosa 9006-11.</title>
        <authorList>
            <person name="Min B."/>
            <person name="Park H."/>
            <person name="Kim J.-G."/>
            <person name="Cho H."/>
            <person name="Oh Y.-L."/>
            <person name="Kong W.-S."/>
            <person name="Choi I.-G."/>
        </authorList>
    </citation>
    <scope>NUCLEOTIDE SEQUENCE [LARGE SCALE GENOMIC DNA]</scope>
    <source>
        <strain evidence="2 3">9006-11</strain>
    </source>
</reference>
<dbReference type="Proteomes" id="UP000092993">
    <property type="component" value="Unassembled WGS sequence"/>
</dbReference>
<dbReference type="AlphaFoldDB" id="A0A1C7MK81"/>